<dbReference type="InterPro" id="IPR010998">
    <property type="entry name" value="Integrase_recombinase_N"/>
</dbReference>
<comment type="similarity">
    <text evidence="1">Belongs to the 'phage' integrase family.</text>
</comment>
<organism evidence="8 9">
    <name type="scientific">Terrabacter ginsenosidimutans</name>
    <dbReference type="NCBI Taxonomy" id="490575"/>
    <lineage>
        <taxon>Bacteria</taxon>
        <taxon>Bacillati</taxon>
        <taxon>Actinomycetota</taxon>
        <taxon>Actinomycetes</taxon>
        <taxon>Micrococcales</taxon>
        <taxon>Intrasporangiaceae</taxon>
        <taxon>Terrabacter</taxon>
    </lineage>
</organism>
<keyword evidence="4" id="KW-0233">DNA recombination</keyword>
<dbReference type="EMBL" id="BAABDC010000002">
    <property type="protein sequence ID" value="GAA3703443.1"/>
    <property type="molecule type" value="Genomic_DNA"/>
</dbReference>
<dbReference type="SUPFAM" id="SSF56349">
    <property type="entry name" value="DNA breaking-rejoining enzymes"/>
    <property type="match status" value="1"/>
</dbReference>
<keyword evidence="3 5" id="KW-0238">DNA-binding</keyword>
<gene>
    <name evidence="8" type="ORF">GCM10022399_20060</name>
</gene>
<dbReference type="InterPro" id="IPR058717">
    <property type="entry name" value="Phage_L5_Integrase_N"/>
</dbReference>
<feature type="domain" description="Core-binding (CB)" evidence="7">
    <location>
        <begin position="58"/>
        <end position="137"/>
    </location>
</feature>
<dbReference type="Proteomes" id="UP001501468">
    <property type="component" value="Unassembled WGS sequence"/>
</dbReference>
<dbReference type="PROSITE" id="PS51900">
    <property type="entry name" value="CB"/>
    <property type="match status" value="1"/>
</dbReference>
<evidence type="ECO:0000256" key="1">
    <source>
        <dbReference type="ARBA" id="ARBA00008857"/>
    </source>
</evidence>
<sequence length="315" mass="35630">MGSVKRQENGTYRARYRDTDGKEHLRRFKRSAEARSWLADQEAAVRRGDHIDARTARLTVGEWLDRWLEGYGSRRASTVRQANVHARIIRQEFGDRRLGDIRPSEVKAWVARLGEKYADSTRYAIYRRFSQVMSDAVHDGLIPRSPCSRKTSPRQGSQRPEVATVEQVWELHDAMPDHLRPAVLLGAFAGLRVSEVCGLRVTDVDLMRGIVSPAQQWGGEPLKSDAARTPVPIPSDLSLMLAAQATGETFVLDELGKPLGPWAVERAVRYRRGTVQGLPQGFRFHDLRHTYASLLISQGLDVKTRCRRACATHRR</sequence>
<dbReference type="InterPro" id="IPR044068">
    <property type="entry name" value="CB"/>
</dbReference>
<comment type="caution">
    <text evidence="8">The sequence shown here is derived from an EMBL/GenBank/DDBJ whole genome shotgun (WGS) entry which is preliminary data.</text>
</comment>
<evidence type="ECO:0000256" key="2">
    <source>
        <dbReference type="ARBA" id="ARBA00022908"/>
    </source>
</evidence>
<evidence type="ECO:0000259" key="6">
    <source>
        <dbReference type="PROSITE" id="PS51898"/>
    </source>
</evidence>
<dbReference type="Gene3D" id="1.10.443.10">
    <property type="entry name" value="Intergrase catalytic core"/>
    <property type="match status" value="1"/>
</dbReference>
<evidence type="ECO:0000313" key="8">
    <source>
        <dbReference type="EMBL" id="GAA3703443.1"/>
    </source>
</evidence>
<dbReference type="RefSeq" id="WP_344945168.1">
    <property type="nucleotide sequence ID" value="NZ_BAABDC010000002.1"/>
</dbReference>
<dbReference type="Pfam" id="PF26003">
    <property type="entry name" value="Integrase_N_phage"/>
    <property type="match status" value="1"/>
</dbReference>
<dbReference type="PANTHER" id="PTHR30629">
    <property type="entry name" value="PROPHAGE INTEGRASE"/>
    <property type="match status" value="1"/>
</dbReference>
<accession>A0ABP7DF56</accession>
<dbReference type="InterPro" id="IPR050808">
    <property type="entry name" value="Phage_Integrase"/>
</dbReference>
<name>A0ABP7DF56_9MICO</name>
<dbReference type="Pfam" id="PF00589">
    <property type="entry name" value="Phage_integrase"/>
    <property type="match status" value="1"/>
</dbReference>
<keyword evidence="9" id="KW-1185">Reference proteome</keyword>
<dbReference type="InterPro" id="IPR013762">
    <property type="entry name" value="Integrase-like_cat_sf"/>
</dbReference>
<feature type="domain" description="Tyr recombinase" evidence="6">
    <location>
        <begin position="158"/>
        <end position="315"/>
    </location>
</feature>
<proteinExistence type="inferred from homology"/>
<protein>
    <submittedName>
        <fullName evidence="8">Site-specific integrase</fullName>
    </submittedName>
</protein>
<keyword evidence="2" id="KW-0229">DNA integration</keyword>
<dbReference type="InterPro" id="IPR002104">
    <property type="entry name" value="Integrase_catalytic"/>
</dbReference>
<evidence type="ECO:0000259" key="7">
    <source>
        <dbReference type="PROSITE" id="PS51900"/>
    </source>
</evidence>
<dbReference type="Gene3D" id="1.10.150.130">
    <property type="match status" value="1"/>
</dbReference>
<dbReference type="PANTHER" id="PTHR30629:SF2">
    <property type="entry name" value="PROPHAGE INTEGRASE INTS-RELATED"/>
    <property type="match status" value="1"/>
</dbReference>
<reference evidence="9" key="1">
    <citation type="journal article" date="2019" name="Int. J. Syst. Evol. Microbiol.">
        <title>The Global Catalogue of Microorganisms (GCM) 10K type strain sequencing project: providing services to taxonomists for standard genome sequencing and annotation.</title>
        <authorList>
            <consortium name="The Broad Institute Genomics Platform"/>
            <consortium name="The Broad Institute Genome Sequencing Center for Infectious Disease"/>
            <person name="Wu L."/>
            <person name="Ma J."/>
        </authorList>
    </citation>
    <scope>NUCLEOTIDE SEQUENCE [LARGE SCALE GENOMIC DNA]</scope>
    <source>
        <strain evidence="9">JCM 17125</strain>
    </source>
</reference>
<evidence type="ECO:0000313" key="9">
    <source>
        <dbReference type="Proteomes" id="UP001501468"/>
    </source>
</evidence>
<evidence type="ECO:0000256" key="5">
    <source>
        <dbReference type="PROSITE-ProRule" id="PRU01248"/>
    </source>
</evidence>
<evidence type="ECO:0000256" key="3">
    <source>
        <dbReference type="ARBA" id="ARBA00023125"/>
    </source>
</evidence>
<evidence type="ECO:0000256" key="4">
    <source>
        <dbReference type="ARBA" id="ARBA00023172"/>
    </source>
</evidence>
<dbReference type="PROSITE" id="PS51898">
    <property type="entry name" value="TYR_RECOMBINASE"/>
    <property type="match status" value="1"/>
</dbReference>
<dbReference type="InterPro" id="IPR011010">
    <property type="entry name" value="DNA_brk_join_enz"/>
</dbReference>